<comment type="caution">
    <text evidence="4">The sequence shown here is derived from an EMBL/GenBank/DDBJ whole genome shotgun (WGS) entry which is preliminary data.</text>
</comment>
<sequence>MAQTSRLVIELDSRDAEAKAADTRKALEALEDAGLSIQPALNKAGAGMETMGKSAEKATKSIENEADELERLLGQIDPVTRRLGELDKQEQELAKHRNAAGSKLDKATYDEYQAKINQARAGLTRFDDSLTRTGITAKQTAAALRGVPAQFTDIATSLQGGQAPLTVLLQQGGQLKDMFGGVGPAAKALSGYVAGLINPFTLAGAAVAGFTLAAYKGYEQAEQYRKTLTQTGGAAGRTADDLIAMSNAIAGGRNFEEASQAVLALAENGRLTGEAFAEVARAATEMSVATGKSVGDIADQLSSTKGSVTDLAAEYSDKYGVITQAVFDQVRSLEQQGDKMEAVRVLAGAVADEMGKRNTEMVESTRGLARAWDGVKTSISGAWNELKAGLSASPEMFKLQHLQGQLQDAQELGDKALIAGLEKQVALAQQVVDAKTQAAEKTSAELQDRKATITADKAWFEDGLKYRTNQQKMEKDIADARAKGLAAKVSEADIEQRIGQIRDEYASKEKKPTAPKAYTEDAGMKVLAAARQTNAVLTQQLASINGQGIATEKVGAQAQALIKWEQQLADIKGKKTLTADQKSLLASQDLITAQLKKNAGLEREAEIQRGIKQASDDQVKLLTLTGQLREANRLKSSLDDAAQMAEYERQGNTEAAKRLETLIKIRDINLNAAQKPGTIEGVTKAPTATGLDPSIGGADSEITRLNEESARLDQWRATELEKQKAYLDLKAINEETYAERVANINNQAAENRAKIEQAKNTAIINQSSSFFGIMATLSQSGHSKLAAIGKATAMAQATIDGYLAIQKALAAFPPPFNFIAAGVVGVATAANVANIAGVGFSNGGYTGAGGVNDPAGTVHKGEIVWSQSDIRKFGGVASVEALRNGNVSAGRSASGGSGSSASASNGVPAPERPLTFNLIEDASRAGQVSRRQLGEQDVIDICVANIRGEKELHQVNQEKYGLQSQGT</sequence>
<dbReference type="RefSeq" id="WP_407800334.1">
    <property type="nucleotide sequence ID" value="NZ_JBJNUX010000004.1"/>
</dbReference>
<dbReference type="InterPro" id="IPR009628">
    <property type="entry name" value="Phage_tape_measure_N"/>
</dbReference>
<evidence type="ECO:0000259" key="3">
    <source>
        <dbReference type="Pfam" id="PF06791"/>
    </source>
</evidence>
<organism evidence="4 5">
    <name type="scientific">Pseudomonas azerbaijanorientalis</name>
    <dbReference type="NCBI Taxonomy" id="2842350"/>
    <lineage>
        <taxon>Bacteria</taxon>
        <taxon>Pseudomonadati</taxon>
        <taxon>Pseudomonadota</taxon>
        <taxon>Gammaproteobacteria</taxon>
        <taxon>Pseudomonadales</taxon>
        <taxon>Pseudomonadaceae</taxon>
        <taxon>Pseudomonas</taxon>
    </lineage>
</organism>
<evidence type="ECO:0000256" key="1">
    <source>
        <dbReference type="SAM" id="Coils"/>
    </source>
</evidence>
<name>A0ABW8W5R8_9PSED</name>
<accession>A0ABW8W5R8</accession>
<feature type="region of interest" description="Disordered" evidence="2">
    <location>
        <begin position="888"/>
        <end position="912"/>
    </location>
</feature>
<feature type="coiled-coil region" evidence="1">
    <location>
        <begin position="13"/>
        <end position="75"/>
    </location>
</feature>
<gene>
    <name evidence="4" type="ORF">ACJ8NA_12600</name>
</gene>
<reference evidence="4 5" key="1">
    <citation type="submission" date="2024-12" db="EMBL/GenBank/DDBJ databases">
        <title>Pseudomonas species isolated from Lotus nodules promote plant growth.</title>
        <authorList>
            <person name="Yu Y.-H."/>
            <person name="Kurtenbach J."/>
            <person name="Crosbie D."/>
            <person name="Brachmann A."/>
            <person name="Marin M."/>
        </authorList>
    </citation>
    <scope>NUCLEOTIDE SEQUENCE [LARGE SCALE GENOMIC DNA]</scope>
    <source>
        <strain evidence="4 5">PLb11B</strain>
    </source>
</reference>
<keyword evidence="5" id="KW-1185">Reference proteome</keyword>
<dbReference type="Pfam" id="PF24622">
    <property type="entry name" value="TMP_4"/>
    <property type="match status" value="1"/>
</dbReference>
<proteinExistence type="predicted"/>
<keyword evidence="1" id="KW-0175">Coiled coil</keyword>
<evidence type="ECO:0000256" key="2">
    <source>
        <dbReference type="SAM" id="MobiDB-lite"/>
    </source>
</evidence>
<dbReference type="Pfam" id="PF06791">
    <property type="entry name" value="TMP_2"/>
    <property type="match status" value="1"/>
</dbReference>
<dbReference type="Proteomes" id="UP001628646">
    <property type="component" value="Unassembled WGS sequence"/>
</dbReference>
<evidence type="ECO:0000313" key="4">
    <source>
        <dbReference type="EMBL" id="MFL8999489.1"/>
    </source>
</evidence>
<evidence type="ECO:0000313" key="5">
    <source>
        <dbReference type="Proteomes" id="UP001628646"/>
    </source>
</evidence>
<feature type="domain" description="Bacteriophage tail tape measure N-terminal" evidence="3">
    <location>
        <begin position="130"/>
        <end position="331"/>
    </location>
</feature>
<protein>
    <submittedName>
        <fullName evidence="4">Phage tail length tape measure family protein</fullName>
    </submittedName>
</protein>
<dbReference type="EMBL" id="JBJNUY010000005">
    <property type="protein sequence ID" value="MFL8999489.1"/>
    <property type="molecule type" value="Genomic_DNA"/>
</dbReference>